<evidence type="ECO:0000313" key="4">
    <source>
        <dbReference type="Proteomes" id="UP000799302"/>
    </source>
</evidence>
<protein>
    <submittedName>
        <fullName evidence="3">Uncharacterized protein</fullName>
    </submittedName>
</protein>
<sequence>MATTAIISPTITELSQYKQALDTANLAVDYERTCHQVEAITQQEAHRKLRVQILLLEDEIHQINDQLTTEQEQGEELHQQLDTANDQCAELEEDMQQLNQSVRTKTAQLDTLKAELSAMTTASSDATKLLTEKLALSREITLLKPEVESLRAQVRSQSEILSEKLALERQLTTTQVELENAQRTIERNAAKEAKNHDRTEYEIQLDEAHKEMLEIKKEKKLAEREVERLASELATAQDGVPATTKQIAKAATSAEMRAQLDDLKSELQEAIKARSEAEKQIESLNKKWEEAPSISEKPVKMTKKEEKLTELRSQISDLKDQLKAETKARQTIEAEAEKLKSWTVESKEPTGTVTVSSEVVELLESQIDLLRKDMQAEKKERQKAEQALEKESMAWQAQKSLLDDKLDAFRTKLRSTKERLKETQEQLKQAKSTAPAPAADKTARNPRKRGASHLDESSIGTPGDGAQAAKRNKRVGSLVHAAPGDKSSFSITPFLNRTMSLAPDTPEEPAEEPTKVPTITLELPAEAVDSPSMVTKKARKNVRKNNKPLSQASTSKHNARPRKSARAPTLEKVLEEPSVLENDAPLPVREDPQRDSTTNLVPDAIIAEPTQLSTQTLPTQTLSNTTLKLKAPTKTSSGARKSLASFATFTEEPTQEKRKKRKLGAGTTKTLFDEDDEDKMPSKPIPGRGLFGGAKALARPFVFGAKKGSGGMAAADVSFAFSPLKKDRRVGSK</sequence>
<feature type="region of interest" description="Disordered" evidence="2">
    <location>
        <begin position="415"/>
        <end position="596"/>
    </location>
</feature>
<evidence type="ECO:0000313" key="3">
    <source>
        <dbReference type="EMBL" id="KAF2664526.1"/>
    </source>
</evidence>
<reference evidence="3" key="1">
    <citation type="journal article" date="2020" name="Stud. Mycol.">
        <title>101 Dothideomycetes genomes: a test case for predicting lifestyles and emergence of pathogens.</title>
        <authorList>
            <person name="Haridas S."/>
            <person name="Albert R."/>
            <person name="Binder M."/>
            <person name="Bloem J."/>
            <person name="Labutti K."/>
            <person name="Salamov A."/>
            <person name="Andreopoulos B."/>
            <person name="Baker S."/>
            <person name="Barry K."/>
            <person name="Bills G."/>
            <person name="Bluhm B."/>
            <person name="Cannon C."/>
            <person name="Castanera R."/>
            <person name="Culley D."/>
            <person name="Daum C."/>
            <person name="Ezra D."/>
            <person name="Gonzalez J."/>
            <person name="Henrissat B."/>
            <person name="Kuo A."/>
            <person name="Liang C."/>
            <person name="Lipzen A."/>
            <person name="Lutzoni F."/>
            <person name="Magnuson J."/>
            <person name="Mondo S."/>
            <person name="Nolan M."/>
            <person name="Ohm R."/>
            <person name="Pangilinan J."/>
            <person name="Park H.-J."/>
            <person name="Ramirez L."/>
            <person name="Alfaro M."/>
            <person name="Sun H."/>
            <person name="Tritt A."/>
            <person name="Yoshinaga Y."/>
            <person name="Zwiers L.-H."/>
            <person name="Turgeon B."/>
            <person name="Goodwin S."/>
            <person name="Spatafora J."/>
            <person name="Crous P."/>
            <person name="Grigoriev I."/>
        </authorList>
    </citation>
    <scope>NUCLEOTIDE SEQUENCE</scope>
    <source>
        <strain evidence="3">CBS 115976</strain>
    </source>
</reference>
<proteinExistence type="predicted"/>
<dbReference type="OrthoDB" id="20105at2759"/>
<gene>
    <name evidence="3" type="ORF">BT63DRAFT_443602</name>
</gene>
<accession>A0A6A6TYN2</accession>
<name>A0A6A6TYN2_9PEZI</name>
<feature type="compositionally biased region" description="Polar residues" evidence="2">
    <location>
        <begin position="633"/>
        <end position="652"/>
    </location>
</feature>
<keyword evidence="4" id="KW-1185">Reference proteome</keyword>
<evidence type="ECO:0000256" key="1">
    <source>
        <dbReference type="SAM" id="Coils"/>
    </source>
</evidence>
<feature type="compositionally biased region" description="Basic and acidic residues" evidence="2">
    <location>
        <begin position="374"/>
        <end position="392"/>
    </location>
</feature>
<organism evidence="3 4">
    <name type="scientific">Microthyrium microscopicum</name>
    <dbReference type="NCBI Taxonomy" id="703497"/>
    <lineage>
        <taxon>Eukaryota</taxon>
        <taxon>Fungi</taxon>
        <taxon>Dikarya</taxon>
        <taxon>Ascomycota</taxon>
        <taxon>Pezizomycotina</taxon>
        <taxon>Dothideomycetes</taxon>
        <taxon>Dothideomycetes incertae sedis</taxon>
        <taxon>Microthyriales</taxon>
        <taxon>Microthyriaceae</taxon>
        <taxon>Microthyrium</taxon>
    </lineage>
</organism>
<feature type="coiled-coil region" evidence="1">
    <location>
        <begin position="164"/>
        <end position="335"/>
    </location>
</feature>
<feature type="region of interest" description="Disordered" evidence="2">
    <location>
        <begin position="374"/>
        <end position="393"/>
    </location>
</feature>
<dbReference type="EMBL" id="MU004242">
    <property type="protein sequence ID" value="KAF2664526.1"/>
    <property type="molecule type" value="Genomic_DNA"/>
</dbReference>
<dbReference type="PANTHER" id="PTHR23159">
    <property type="entry name" value="CENTROSOMAL PROTEIN 2"/>
    <property type="match status" value="1"/>
</dbReference>
<feature type="coiled-coil region" evidence="1">
    <location>
        <begin position="46"/>
        <end position="115"/>
    </location>
</feature>
<keyword evidence="1" id="KW-0175">Coiled coil</keyword>
<feature type="region of interest" description="Disordered" evidence="2">
    <location>
        <begin position="629"/>
        <end position="691"/>
    </location>
</feature>
<dbReference type="Proteomes" id="UP000799302">
    <property type="component" value="Unassembled WGS sequence"/>
</dbReference>
<feature type="compositionally biased region" description="Basic residues" evidence="2">
    <location>
        <begin position="536"/>
        <end position="546"/>
    </location>
</feature>
<dbReference type="AlphaFoldDB" id="A0A6A6TYN2"/>
<dbReference type="PANTHER" id="PTHR23159:SF60">
    <property type="entry name" value="SPINDLE ASSEMBLY ABNORMAL PROTEIN 4"/>
    <property type="match status" value="1"/>
</dbReference>
<feature type="compositionally biased region" description="Basic and acidic residues" evidence="2">
    <location>
        <begin position="415"/>
        <end position="425"/>
    </location>
</feature>
<dbReference type="Gene3D" id="1.10.287.1490">
    <property type="match status" value="1"/>
</dbReference>
<feature type="compositionally biased region" description="Polar residues" evidence="2">
    <location>
        <begin position="487"/>
        <end position="499"/>
    </location>
</feature>
<evidence type="ECO:0000256" key="2">
    <source>
        <dbReference type="SAM" id="MobiDB-lite"/>
    </source>
</evidence>